<feature type="domain" description="Glutamate/phenylalanine/leucine/valine/L-tryptophan dehydrogenase C-terminal" evidence="1">
    <location>
        <begin position="18"/>
        <end position="56"/>
    </location>
</feature>
<sequence length="96" mass="10800">MSWSLRRPPTPLTRTTTRVTARLLVEGANASVTPEAERRLLSRGVVVIPDFVANSGANRWWWWTLFGDIEPTADAAFGRIRTRLCELAAHAIRRGE</sequence>
<comment type="caution">
    <text evidence="2">The sequence shown here is derived from an EMBL/GenBank/DDBJ whole genome shotgun (WGS) entry which is preliminary data.</text>
</comment>
<dbReference type="Pfam" id="PF00208">
    <property type="entry name" value="ELFV_dehydrog"/>
    <property type="match status" value="1"/>
</dbReference>
<evidence type="ECO:0000313" key="2">
    <source>
        <dbReference type="EMBL" id="RFS86896.1"/>
    </source>
</evidence>
<dbReference type="Gene3D" id="3.40.50.720">
    <property type="entry name" value="NAD(P)-binding Rossmann-like Domain"/>
    <property type="match status" value="1"/>
</dbReference>
<keyword evidence="3" id="KW-1185">Reference proteome</keyword>
<gene>
    <name evidence="2" type="ORF">D0T12_01075</name>
</gene>
<dbReference type="AlphaFoldDB" id="A0A372GNE0"/>
<protein>
    <recommendedName>
        <fullName evidence="1">Glutamate/phenylalanine/leucine/valine/L-tryptophan dehydrogenase C-terminal domain-containing protein</fullName>
    </recommendedName>
</protein>
<dbReference type="GO" id="GO:0016491">
    <property type="term" value="F:oxidoreductase activity"/>
    <property type="evidence" value="ECO:0007669"/>
    <property type="project" value="InterPro"/>
</dbReference>
<reference evidence="2 3" key="1">
    <citation type="submission" date="2018-08" db="EMBL/GenBank/DDBJ databases">
        <title>Actinomadura spongicola sp. nov., isolated from marine sponge Leucetta chagosensis.</title>
        <authorList>
            <person name="Li L."/>
            <person name="Lin H.W."/>
        </authorList>
    </citation>
    <scope>NUCLEOTIDE SEQUENCE [LARGE SCALE GENOMIC DNA]</scope>
    <source>
        <strain evidence="2 3">LHW52907</strain>
    </source>
</reference>
<evidence type="ECO:0000259" key="1">
    <source>
        <dbReference type="Pfam" id="PF00208"/>
    </source>
</evidence>
<organism evidence="2 3">
    <name type="scientific">Actinomadura spongiicola</name>
    <dbReference type="NCBI Taxonomy" id="2303421"/>
    <lineage>
        <taxon>Bacteria</taxon>
        <taxon>Bacillati</taxon>
        <taxon>Actinomycetota</taxon>
        <taxon>Actinomycetes</taxon>
        <taxon>Streptosporangiales</taxon>
        <taxon>Thermomonosporaceae</taxon>
        <taxon>Actinomadura</taxon>
    </lineage>
</organism>
<dbReference type="Proteomes" id="UP000262882">
    <property type="component" value="Unassembled WGS sequence"/>
</dbReference>
<evidence type="ECO:0000313" key="3">
    <source>
        <dbReference type="Proteomes" id="UP000262882"/>
    </source>
</evidence>
<dbReference type="InterPro" id="IPR006096">
    <property type="entry name" value="Glu/Leu/Phe/Val/Trp_DH_C"/>
</dbReference>
<dbReference type="SUPFAM" id="SSF51735">
    <property type="entry name" value="NAD(P)-binding Rossmann-fold domains"/>
    <property type="match status" value="1"/>
</dbReference>
<name>A0A372GNE0_9ACTN</name>
<accession>A0A372GNE0</accession>
<proteinExistence type="predicted"/>
<dbReference type="GO" id="GO:0006520">
    <property type="term" value="P:amino acid metabolic process"/>
    <property type="evidence" value="ECO:0007669"/>
    <property type="project" value="InterPro"/>
</dbReference>
<dbReference type="EMBL" id="QVNQ01000001">
    <property type="protein sequence ID" value="RFS86896.1"/>
    <property type="molecule type" value="Genomic_DNA"/>
</dbReference>
<dbReference type="InterPro" id="IPR036291">
    <property type="entry name" value="NAD(P)-bd_dom_sf"/>
</dbReference>